<evidence type="ECO:0000256" key="1">
    <source>
        <dbReference type="ARBA" id="ARBA00010337"/>
    </source>
</evidence>
<keyword evidence="4 5" id="KW-0206">Cytoskeleton</keyword>
<comment type="similarity">
    <text evidence="1 5">Belongs to the TUBGCP family.</text>
</comment>
<evidence type="ECO:0000256" key="4">
    <source>
        <dbReference type="ARBA" id="ARBA00023212"/>
    </source>
</evidence>
<dbReference type="InterPro" id="IPR007259">
    <property type="entry name" value="GCP"/>
</dbReference>
<sequence>MEEFRRRKLPRQGKSSIVVEDHSIEDSSSNGVNHDIIPNAGVETVTSSFGSVNLEMKVPEKQADENPYVLLDENKETTPENREAPPGTQETVCDHGDGAGSRSCSNVARLFGFFVSLGRKGAAISCDEWDLRDAFVAVKPRRNPQPILRLRDIALKEETKINNSNGGTILTLLGLTSAEYLLQIVNEAVPRAYFEPTSCISSAEISVHILDHLYIKLDEACLVQGGEGDIYQMVIHIFVGSLLPYIEGLDSWLFEGTLDDPFEEMFFYANRAISVDEAEFWEKSYLQRMAQTFKLKLDPSAPTHTHNYGPATTNKKETAEKEFVSTSSSIKAKEQNDSGLLCPLFIKDMVKSIISAGKSLQLIRHVPMTSKAPSSKNNDRVDDGFESCNDDYDINEMNPWHGRAGVTLSEIFCVSLAGLLGHCDHISRYFCQGDKYKAEIISSLSSCRKEHIMEYGTAEPLPTSTFSNKIWYNFLVDSLLKKKVLYAEPGNEDLSCSPNDKADNVVLGGEDKFLLQRSFSPENPVLTVCQSILDKNSTSWKALNLSEKFYLPPLNDEYLRKAVFGEKSEEVSGCHDGTNYTLGFQFGESEYLRAQHDTKLLEVLFPFPTLLPSLQDGIRVSELLSFQNNSTLSSRVLCWIQTVQPRTTPLPVVIMQECLTVYIKQQVDYIGSLILSKLMNGWRLMDELVVLRAIFLLGSGDLLQHFLTVIFNKLDRGETWDDDFELNTILQESIRNSADGSLLSAPDSLVVSISKTHGSDGDEQTNTAPVASAPRKTRPHSYGIDGLDSLKFTYKVSWPLELIANSEAIKKYNQVMAFLLKVKRAKFALDKARRWMWKDKGSVRNNRKRHWLVEQKLLHFVDAFHQYVMDRVYHSAWRELCEGMAAAGSLDEVIEVHEAYLSSIHRQCFVAPDKLWALIASRINSILGLALDFYSIQQTLSSGGAVSAIKARCEMEVERIEKQFDDCISFLLRVLSFKLNVGHFPHLADLVTRINYNNFYMSDGGHVMTASSSDSANARQGKAFGS</sequence>
<evidence type="ECO:0000313" key="9">
    <source>
        <dbReference type="EMBL" id="OMO96626.1"/>
    </source>
</evidence>
<dbReference type="GO" id="GO:0007020">
    <property type="term" value="P:microtubule nucleation"/>
    <property type="evidence" value="ECO:0007669"/>
    <property type="project" value="InterPro"/>
</dbReference>
<evidence type="ECO:0000256" key="5">
    <source>
        <dbReference type="RuleBase" id="RU363050"/>
    </source>
</evidence>
<dbReference type="FunFam" id="1.20.120.1900:FF:000008">
    <property type="entry name" value="Gamma-tubulin complex component"/>
    <property type="match status" value="1"/>
</dbReference>
<dbReference type="GO" id="GO:0005874">
    <property type="term" value="C:microtubule"/>
    <property type="evidence" value="ECO:0007669"/>
    <property type="project" value="UniProtKB-KW"/>
</dbReference>
<reference evidence="9 10" key="1">
    <citation type="submission" date="2013-09" db="EMBL/GenBank/DDBJ databases">
        <title>Corchorus capsularis genome sequencing.</title>
        <authorList>
            <person name="Alam M."/>
            <person name="Haque M.S."/>
            <person name="Islam M.S."/>
            <person name="Emdad E.M."/>
            <person name="Islam M.M."/>
            <person name="Ahmed B."/>
            <person name="Halim A."/>
            <person name="Hossen Q.M.M."/>
            <person name="Hossain M.Z."/>
            <person name="Ahmed R."/>
            <person name="Khan M.M."/>
            <person name="Islam R."/>
            <person name="Rashid M.M."/>
            <person name="Khan S.A."/>
            <person name="Rahman M.S."/>
            <person name="Alam M."/>
        </authorList>
    </citation>
    <scope>NUCLEOTIDE SEQUENCE [LARGE SCALE GENOMIC DNA]</scope>
    <source>
        <strain evidence="10">cv. CVL-1</strain>
        <tissue evidence="9">Whole seedling</tissue>
    </source>
</reference>
<dbReference type="GO" id="GO:0051011">
    <property type="term" value="F:microtubule minus-end binding"/>
    <property type="evidence" value="ECO:0007669"/>
    <property type="project" value="TreeGrafter"/>
</dbReference>
<dbReference type="GO" id="GO:0051321">
    <property type="term" value="P:meiotic cell cycle"/>
    <property type="evidence" value="ECO:0007669"/>
    <property type="project" value="TreeGrafter"/>
</dbReference>
<dbReference type="InterPro" id="IPR040457">
    <property type="entry name" value="GCP_C"/>
</dbReference>
<feature type="domain" description="Gamma tubulin complex component protein N-terminal" evidence="8">
    <location>
        <begin position="223"/>
        <end position="289"/>
    </location>
</feature>
<dbReference type="GO" id="GO:0000930">
    <property type="term" value="C:gamma-tubulin complex"/>
    <property type="evidence" value="ECO:0007669"/>
    <property type="project" value="TreeGrafter"/>
</dbReference>
<feature type="region of interest" description="Disordered" evidence="6">
    <location>
        <begin position="1"/>
        <end position="38"/>
    </location>
</feature>
<feature type="compositionally biased region" description="Basic and acidic residues" evidence="6">
    <location>
        <begin position="74"/>
        <end position="83"/>
    </location>
</feature>
<keyword evidence="10" id="KW-1185">Reference proteome</keyword>
<feature type="region of interest" description="Disordered" evidence="6">
    <location>
        <begin position="756"/>
        <end position="779"/>
    </location>
</feature>
<evidence type="ECO:0000256" key="6">
    <source>
        <dbReference type="SAM" id="MobiDB-lite"/>
    </source>
</evidence>
<feature type="region of interest" description="Disordered" evidence="6">
    <location>
        <begin position="74"/>
        <end position="95"/>
    </location>
</feature>
<dbReference type="GO" id="GO:0000278">
    <property type="term" value="P:mitotic cell cycle"/>
    <property type="evidence" value="ECO:0007669"/>
    <property type="project" value="TreeGrafter"/>
</dbReference>
<evidence type="ECO:0000259" key="8">
    <source>
        <dbReference type="Pfam" id="PF17681"/>
    </source>
</evidence>
<comment type="caution">
    <text evidence="9">The sequence shown here is derived from an EMBL/GenBank/DDBJ whole genome shotgun (WGS) entry which is preliminary data.</text>
</comment>
<dbReference type="GO" id="GO:0000922">
    <property type="term" value="C:spindle pole"/>
    <property type="evidence" value="ECO:0007669"/>
    <property type="project" value="InterPro"/>
</dbReference>
<dbReference type="STRING" id="210143.A0A1R3JP21"/>
<evidence type="ECO:0000256" key="3">
    <source>
        <dbReference type="ARBA" id="ARBA00022701"/>
    </source>
</evidence>
<evidence type="ECO:0000256" key="2">
    <source>
        <dbReference type="ARBA" id="ARBA00022490"/>
    </source>
</evidence>
<dbReference type="AlphaFoldDB" id="A0A1R3JP21"/>
<dbReference type="GO" id="GO:0051225">
    <property type="term" value="P:spindle assembly"/>
    <property type="evidence" value="ECO:0007669"/>
    <property type="project" value="TreeGrafter"/>
</dbReference>
<dbReference type="Proteomes" id="UP000188268">
    <property type="component" value="Unassembled WGS sequence"/>
</dbReference>
<gene>
    <name evidence="9" type="ORF">CCACVL1_04858</name>
</gene>
<organism evidence="9 10">
    <name type="scientific">Corchorus capsularis</name>
    <name type="common">Jute</name>
    <dbReference type="NCBI Taxonomy" id="210143"/>
    <lineage>
        <taxon>Eukaryota</taxon>
        <taxon>Viridiplantae</taxon>
        <taxon>Streptophyta</taxon>
        <taxon>Embryophyta</taxon>
        <taxon>Tracheophyta</taxon>
        <taxon>Spermatophyta</taxon>
        <taxon>Magnoliopsida</taxon>
        <taxon>eudicotyledons</taxon>
        <taxon>Gunneridae</taxon>
        <taxon>Pentapetalae</taxon>
        <taxon>rosids</taxon>
        <taxon>malvids</taxon>
        <taxon>Malvales</taxon>
        <taxon>Malvaceae</taxon>
        <taxon>Grewioideae</taxon>
        <taxon>Apeibeae</taxon>
        <taxon>Corchorus</taxon>
    </lineage>
</organism>
<proteinExistence type="inferred from homology"/>
<dbReference type="OrthoDB" id="66546at2759"/>
<dbReference type="GO" id="GO:0031122">
    <property type="term" value="P:cytoplasmic microtubule organization"/>
    <property type="evidence" value="ECO:0007669"/>
    <property type="project" value="TreeGrafter"/>
</dbReference>
<feature type="compositionally biased region" description="Basic residues" evidence="6">
    <location>
        <begin position="1"/>
        <end position="11"/>
    </location>
</feature>
<evidence type="ECO:0000259" key="7">
    <source>
        <dbReference type="Pfam" id="PF04130"/>
    </source>
</evidence>
<dbReference type="InterPro" id="IPR041470">
    <property type="entry name" value="GCP_N"/>
</dbReference>
<keyword evidence="3 5" id="KW-0493">Microtubule</keyword>
<dbReference type="Pfam" id="PF17681">
    <property type="entry name" value="GCP_N_terminal"/>
    <property type="match status" value="1"/>
</dbReference>
<dbReference type="Gene3D" id="1.20.120.1900">
    <property type="entry name" value="Gamma-tubulin complex, C-terminal domain"/>
    <property type="match status" value="1"/>
</dbReference>
<feature type="domain" description="Gamma tubulin complex component C-terminal" evidence="7">
    <location>
        <begin position="684"/>
        <end position="1000"/>
    </location>
</feature>
<evidence type="ECO:0000313" key="10">
    <source>
        <dbReference type="Proteomes" id="UP000188268"/>
    </source>
</evidence>
<dbReference type="OMA" id="TREVIHE"/>
<keyword evidence="2 5" id="KW-0963">Cytoplasm</keyword>
<name>A0A1R3JP21_COCAP</name>
<dbReference type="PANTHER" id="PTHR19302">
    <property type="entry name" value="GAMMA TUBULIN COMPLEX PROTEIN"/>
    <property type="match status" value="1"/>
</dbReference>
<dbReference type="EMBL" id="AWWV01007401">
    <property type="protein sequence ID" value="OMO96626.1"/>
    <property type="molecule type" value="Genomic_DNA"/>
</dbReference>
<dbReference type="InterPro" id="IPR042241">
    <property type="entry name" value="GCP_C_sf"/>
</dbReference>
<dbReference type="Gramene" id="OMO96626">
    <property type="protein sequence ID" value="OMO96626"/>
    <property type="gene ID" value="CCACVL1_04858"/>
</dbReference>
<dbReference type="GO" id="GO:0043015">
    <property type="term" value="F:gamma-tubulin binding"/>
    <property type="evidence" value="ECO:0007669"/>
    <property type="project" value="InterPro"/>
</dbReference>
<comment type="subcellular location">
    <subcellularLocation>
        <location evidence="5">Cytoplasm</location>
        <location evidence="5">Cytoskeleton</location>
        <location evidence="5">Microtubule organizing center</location>
    </subcellularLocation>
</comment>
<comment type="function">
    <text evidence="5">Component of the gamma-tubulin ring complex (gTuRC) which mediates microtubule nucleation.</text>
</comment>
<protein>
    <recommendedName>
        <fullName evidence="5">Gamma-tubulin complex component</fullName>
    </recommendedName>
</protein>
<dbReference type="Pfam" id="PF04130">
    <property type="entry name" value="GCP_C_terminal"/>
    <property type="match status" value="1"/>
</dbReference>
<dbReference type="PANTHER" id="PTHR19302:SF33">
    <property type="entry name" value="GAMMA-TUBULIN COMPLEX COMPONENT 5"/>
    <property type="match status" value="1"/>
</dbReference>
<accession>A0A1R3JP21</accession>